<dbReference type="KEGG" id="fri:FraEuI1c_1905"/>
<keyword evidence="4" id="KW-0804">Transcription</keyword>
<dbReference type="PANTHER" id="PTHR30055">
    <property type="entry name" value="HTH-TYPE TRANSCRIPTIONAL REGULATOR RUTR"/>
    <property type="match status" value="1"/>
</dbReference>
<evidence type="ECO:0000256" key="3">
    <source>
        <dbReference type="ARBA" id="ARBA00023125"/>
    </source>
</evidence>
<dbReference type="InParanoid" id="E3ITQ9"/>
<feature type="domain" description="HTH tetR-type" evidence="7">
    <location>
        <begin position="62"/>
        <end position="122"/>
    </location>
</feature>
<dbReference type="RefSeq" id="WP_013423075.1">
    <property type="nucleotide sequence ID" value="NC_014666.1"/>
</dbReference>
<feature type="compositionally biased region" description="Low complexity" evidence="6">
    <location>
        <begin position="28"/>
        <end position="37"/>
    </location>
</feature>
<keyword evidence="9" id="KW-1185">Reference proteome</keyword>
<dbReference type="PRINTS" id="PR00455">
    <property type="entry name" value="HTHTETR"/>
</dbReference>
<name>E3ITQ9_PSEI1</name>
<dbReference type="InterPro" id="IPR001647">
    <property type="entry name" value="HTH_TetR"/>
</dbReference>
<feature type="DNA-binding region" description="H-T-H motif" evidence="5">
    <location>
        <begin position="85"/>
        <end position="104"/>
    </location>
</feature>
<dbReference type="HOGENOM" id="CLU_069356_12_4_11"/>
<dbReference type="Pfam" id="PF00440">
    <property type="entry name" value="TetR_N"/>
    <property type="match status" value="1"/>
</dbReference>
<keyword evidence="1" id="KW-0678">Repressor</keyword>
<dbReference type="Proteomes" id="UP000002484">
    <property type="component" value="Chromosome"/>
</dbReference>
<protein>
    <submittedName>
        <fullName evidence="8">Regulatory protein TetR</fullName>
    </submittedName>
</protein>
<dbReference type="InterPro" id="IPR041490">
    <property type="entry name" value="KstR2_TetR_C"/>
</dbReference>
<dbReference type="AlphaFoldDB" id="E3ITQ9"/>
<dbReference type="STRING" id="298654.FraEuI1c_1905"/>
<evidence type="ECO:0000256" key="4">
    <source>
        <dbReference type="ARBA" id="ARBA00023163"/>
    </source>
</evidence>
<dbReference type="Pfam" id="PF17932">
    <property type="entry name" value="TetR_C_24"/>
    <property type="match status" value="1"/>
</dbReference>
<feature type="compositionally biased region" description="Gly residues" evidence="6">
    <location>
        <begin position="38"/>
        <end position="51"/>
    </location>
</feature>
<dbReference type="SUPFAM" id="SSF48498">
    <property type="entry name" value="Tetracyclin repressor-like, C-terminal domain"/>
    <property type="match status" value="1"/>
</dbReference>
<dbReference type="InterPro" id="IPR036271">
    <property type="entry name" value="Tet_transcr_reg_TetR-rel_C_sf"/>
</dbReference>
<dbReference type="SUPFAM" id="SSF46689">
    <property type="entry name" value="Homeodomain-like"/>
    <property type="match status" value="1"/>
</dbReference>
<dbReference type="Gene3D" id="1.10.357.10">
    <property type="entry name" value="Tetracycline Repressor, domain 2"/>
    <property type="match status" value="1"/>
</dbReference>
<sequence>MDTSSTRGGAASRTADGAGAVQPPDAVAGTGSAAAAPAGGGARAAGPGRAGRSGRAAAAGESERRAAIVEIAAGLFAQRGYRATTVREIADAAGLLSGSLYHHFDSKESIIDELLSSFLTELQAEYAAIAAVPARPTDTIAALVRSAFAAIARHRAAVTVFQNERGYLATLPRFGYLRTSEEASQRLWLDALRAGIAAGELRADLDPKLTHRFLRDAIWVSVHWYRPDGRLAPDELAEHFLATVFDGIRARPA</sequence>
<dbReference type="eggNOG" id="COG1309">
    <property type="taxonomic scope" value="Bacteria"/>
</dbReference>
<evidence type="ECO:0000256" key="5">
    <source>
        <dbReference type="PROSITE-ProRule" id="PRU00335"/>
    </source>
</evidence>
<evidence type="ECO:0000256" key="2">
    <source>
        <dbReference type="ARBA" id="ARBA00023015"/>
    </source>
</evidence>
<dbReference type="FunCoup" id="E3ITQ9">
    <property type="interactions" value="2"/>
</dbReference>
<dbReference type="GO" id="GO:0000976">
    <property type="term" value="F:transcription cis-regulatory region binding"/>
    <property type="evidence" value="ECO:0007669"/>
    <property type="project" value="TreeGrafter"/>
</dbReference>
<feature type="region of interest" description="Disordered" evidence="6">
    <location>
        <begin position="1"/>
        <end position="59"/>
    </location>
</feature>
<dbReference type="InterPro" id="IPR050109">
    <property type="entry name" value="HTH-type_TetR-like_transc_reg"/>
</dbReference>
<evidence type="ECO:0000259" key="7">
    <source>
        <dbReference type="PROSITE" id="PS50977"/>
    </source>
</evidence>
<dbReference type="PANTHER" id="PTHR30055:SF175">
    <property type="entry name" value="HTH-TYPE TRANSCRIPTIONAL REPRESSOR KSTR2"/>
    <property type="match status" value="1"/>
</dbReference>
<evidence type="ECO:0000256" key="6">
    <source>
        <dbReference type="SAM" id="MobiDB-lite"/>
    </source>
</evidence>
<reference evidence="8 9" key="1">
    <citation type="submission" date="2010-10" db="EMBL/GenBank/DDBJ databases">
        <title>Complete sequence of Frankia sp. EuI1c.</title>
        <authorList>
            <consortium name="US DOE Joint Genome Institute"/>
            <person name="Lucas S."/>
            <person name="Copeland A."/>
            <person name="Lapidus A."/>
            <person name="Cheng J.-F."/>
            <person name="Bruce D."/>
            <person name="Goodwin L."/>
            <person name="Pitluck S."/>
            <person name="Chertkov O."/>
            <person name="Detter J.C."/>
            <person name="Han C."/>
            <person name="Tapia R."/>
            <person name="Land M."/>
            <person name="Hauser L."/>
            <person name="Jeffries C."/>
            <person name="Kyrpides N."/>
            <person name="Ivanova N."/>
            <person name="Mikhailova N."/>
            <person name="Beauchemin N."/>
            <person name="Sen A."/>
            <person name="Sur S.A."/>
            <person name="Gtari M."/>
            <person name="Wall L."/>
            <person name="Tisa L."/>
            <person name="Woyke T."/>
        </authorList>
    </citation>
    <scope>NUCLEOTIDE SEQUENCE [LARGE SCALE GENOMIC DNA]</scope>
    <source>
        <strain evidence="9">DSM 45817 / CECT 9037 / EuI1c</strain>
    </source>
</reference>
<dbReference type="Gene3D" id="1.10.10.60">
    <property type="entry name" value="Homeodomain-like"/>
    <property type="match status" value="1"/>
</dbReference>
<evidence type="ECO:0000313" key="9">
    <source>
        <dbReference type="Proteomes" id="UP000002484"/>
    </source>
</evidence>
<accession>E3ITQ9</accession>
<evidence type="ECO:0000313" key="8">
    <source>
        <dbReference type="EMBL" id="ADP79956.1"/>
    </source>
</evidence>
<dbReference type="InterPro" id="IPR009057">
    <property type="entry name" value="Homeodomain-like_sf"/>
</dbReference>
<keyword evidence="3 5" id="KW-0238">DNA-binding</keyword>
<dbReference type="PROSITE" id="PS50977">
    <property type="entry name" value="HTH_TETR_2"/>
    <property type="match status" value="1"/>
</dbReference>
<organism evidence="8 9">
    <name type="scientific">Pseudofrankia inefficax (strain DSM 45817 / CECT 9037 / DDB 130130 / EuI1c)</name>
    <name type="common">Frankia inefficax</name>
    <dbReference type="NCBI Taxonomy" id="298654"/>
    <lineage>
        <taxon>Bacteria</taxon>
        <taxon>Bacillati</taxon>
        <taxon>Actinomycetota</taxon>
        <taxon>Actinomycetes</taxon>
        <taxon>Frankiales</taxon>
        <taxon>Frankiaceae</taxon>
        <taxon>Pseudofrankia</taxon>
    </lineage>
</organism>
<dbReference type="EMBL" id="CP002299">
    <property type="protein sequence ID" value="ADP79956.1"/>
    <property type="molecule type" value="Genomic_DNA"/>
</dbReference>
<evidence type="ECO:0000256" key="1">
    <source>
        <dbReference type="ARBA" id="ARBA00022491"/>
    </source>
</evidence>
<keyword evidence="2" id="KW-0805">Transcription regulation</keyword>
<dbReference type="GO" id="GO:0003700">
    <property type="term" value="F:DNA-binding transcription factor activity"/>
    <property type="evidence" value="ECO:0007669"/>
    <property type="project" value="TreeGrafter"/>
</dbReference>
<dbReference type="OrthoDB" id="3190535at2"/>
<proteinExistence type="predicted"/>
<gene>
    <name evidence="8" type="ordered locus">FraEuI1c_1905</name>
</gene>